<comment type="caution">
    <text evidence="1">The sequence shown here is derived from an EMBL/GenBank/DDBJ whole genome shotgun (WGS) entry which is preliminary data.</text>
</comment>
<evidence type="ECO:0000313" key="2">
    <source>
        <dbReference type="Proteomes" id="UP001054945"/>
    </source>
</evidence>
<dbReference type="AlphaFoldDB" id="A0AAV4XIV5"/>
<dbReference type="EMBL" id="BPLR01017727">
    <property type="protein sequence ID" value="GIY93974.1"/>
    <property type="molecule type" value="Genomic_DNA"/>
</dbReference>
<reference evidence="1 2" key="1">
    <citation type="submission" date="2021-06" db="EMBL/GenBank/DDBJ databases">
        <title>Caerostris extrusa draft genome.</title>
        <authorList>
            <person name="Kono N."/>
            <person name="Arakawa K."/>
        </authorList>
    </citation>
    <scope>NUCLEOTIDE SEQUENCE [LARGE SCALE GENOMIC DNA]</scope>
</reference>
<gene>
    <name evidence="1" type="ORF">CEXT_781671</name>
</gene>
<evidence type="ECO:0000313" key="1">
    <source>
        <dbReference type="EMBL" id="GIY93974.1"/>
    </source>
</evidence>
<organism evidence="1 2">
    <name type="scientific">Caerostris extrusa</name>
    <name type="common">Bark spider</name>
    <name type="synonym">Caerostris bankana</name>
    <dbReference type="NCBI Taxonomy" id="172846"/>
    <lineage>
        <taxon>Eukaryota</taxon>
        <taxon>Metazoa</taxon>
        <taxon>Ecdysozoa</taxon>
        <taxon>Arthropoda</taxon>
        <taxon>Chelicerata</taxon>
        <taxon>Arachnida</taxon>
        <taxon>Araneae</taxon>
        <taxon>Araneomorphae</taxon>
        <taxon>Entelegynae</taxon>
        <taxon>Araneoidea</taxon>
        <taxon>Araneidae</taxon>
        <taxon>Caerostris</taxon>
    </lineage>
</organism>
<dbReference type="Proteomes" id="UP001054945">
    <property type="component" value="Unassembled WGS sequence"/>
</dbReference>
<protein>
    <submittedName>
        <fullName evidence="1">Uncharacterized protein</fullName>
    </submittedName>
</protein>
<keyword evidence="2" id="KW-1185">Reference proteome</keyword>
<name>A0AAV4XIV5_CAEEX</name>
<accession>A0AAV4XIV5</accession>
<sequence length="106" mass="12538">MYARFLQPWGYCTKRKEMNMWKIQMSPLSLHELEKGSANICHVYVGFTIILSGDRRKQLIFMRCPVFTECEKLPTMVQVYEKDRFTFTLSELKGGLKSSRHSYRSC</sequence>
<proteinExistence type="predicted"/>